<sequence length="496" mass="55455">MFLSDYMMESKSVDDPGRDSRPRAFGVSSVAMDGSVTRCSTSGDETSTHSDDKYAFLTCRDGGKSVMILKNDDTGKRRAQTLVTIFIALIVATLFFLMVFFTTRKVQENGTSSSASSHSELCPLVVDDTREPQLEIYFTGLSKEPTDEEKEQLKRAIMKGYNEAVGGCRDHFKRWMYQVDLVNAEAQDEIIIMTESSTDLQNRFDDVSAFVARFRTKISCDGCPHEEAFASVYPPVFGSNIVPPGNRRRTSDELNAADIVLAIEREVHDTMPDFDSFLEFSVLTQREDGSAISTTLMREINYGAPIDEFYNPSFFREKVIEETQRAKDCRKDDKKKRAKSRKGDSGSSSKSDKSSKSGKGDNGKVPAAVSVEGAGCRCSCFCDVYDRECDCECQCEPSTSSSGGVGDKDDDDDEKQGKEDKKGKAEKQDKKDKADKQDKADKEDKADKADKQDKQDKGEKLDGKTNDKCEEEGGESRNDGKQEKTKKRRKKIRRIF</sequence>
<proteinExistence type="predicted"/>
<keyword evidence="2" id="KW-0812">Transmembrane</keyword>
<keyword evidence="4" id="KW-1185">Reference proteome</keyword>
<evidence type="ECO:0000313" key="3">
    <source>
        <dbReference type="EMBL" id="KAG7362136.1"/>
    </source>
</evidence>
<gene>
    <name evidence="3" type="ORF">IV203_025802</name>
</gene>
<feature type="region of interest" description="Disordered" evidence="1">
    <location>
        <begin position="396"/>
        <end position="496"/>
    </location>
</feature>
<feature type="compositionally biased region" description="Basic and acidic residues" evidence="1">
    <location>
        <begin position="11"/>
        <end position="22"/>
    </location>
</feature>
<evidence type="ECO:0000256" key="1">
    <source>
        <dbReference type="SAM" id="MobiDB-lite"/>
    </source>
</evidence>
<keyword evidence="2" id="KW-1133">Transmembrane helix</keyword>
<evidence type="ECO:0000256" key="2">
    <source>
        <dbReference type="SAM" id="Phobius"/>
    </source>
</evidence>
<feature type="transmembrane region" description="Helical" evidence="2">
    <location>
        <begin position="82"/>
        <end position="101"/>
    </location>
</feature>
<name>A0A9K3LJW9_9STRA</name>
<feature type="region of interest" description="Disordered" evidence="1">
    <location>
        <begin position="326"/>
        <end position="365"/>
    </location>
</feature>
<protein>
    <submittedName>
        <fullName evidence="3">Uncharacterized protein</fullName>
    </submittedName>
</protein>
<dbReference type="EMBL" id="JAGRRH010000012">
    <property type="protein sequence ID" value="KAG7362136.1"/>
    <property type="molecule type" value="Genomic_DNA"/>
</dbReference>
<feature type="region of interest" description="Disordered" evidence="1">
    <location>
        <begin position="1"/>
        <end position="24"/>
    </location>
</feature>
<feature type="compositionally biased region" description="Basic and acidic residues" evidence="1">
    <location>
        <begin position="415"/>
        <end position="468"/>
    </location>
</feature>
<reference evidence="3" key="1">
    <citation type="journal article" date="2021" name="Sci. Rep.">
        <title>Diploid genomic architecture of Nitzschia inconspicua, an elite biomass production diatom.</title>
        <authorList>
            <person name="Oliver A."/>
            <person name="Podell S."/>
            <person name="Pinowska A."/>
            <person name="Traller J.C."/>
            <person name="Smith S.R."/>
            <person name="McClure R."/>
            <person name="Beliaev A."/>
            <person name="Bohutskyi P."/>
            <person name="Hill E.A."/>
            <person name="Rabines A."/>
            <person name="Zheng H."/>
            <person name="Allen L.Z."/>
            <person name="Kuo A."/>
            <person name="Grigoriev I.V."/>
            <person name="Allen A.E."/>
            <person name="Hazlebeck D."/>
            <person name="Allen E.E."/>
        </authorList>
    </citation>
    <scope>NUCLEOTIDE SEQUENCE</scope>
    <source>
        <strain evidence="3">Hildebrandi</strain>
    </source>
</reference>
<organism evidence="3 4">
    <name type="scientific">Nitzschia inconspicua</name>
    <dbReference type="NCBI Taxonomy" id="303405"/>
    <lineage>
        <taxon>Eukaryota</taxon>
        <taxon>Sar</taxon>
        <taxon>Stramenopiles</taxon>
        <taxon>Ochrophyta</taxon>
        <taxon>Bacillariophyta</taxon>
        <taxon>Bacillariophyceae</taxon>
        <taxon>Bacillariophycidae</taxon>
        <taxon>Bacillariales</taxon>
        <taxon>Bacillariaceae</taxon>
        <taxon>Nitzschia</taxon>
    </lineage>
</organism>
<dbReference type="Proteomes" id="UP000693970">
    <property type="component" value="Unassembled WGS sequence"/>
</dbReference>
<accession>A0A9K3LJW9</accession>
<dbReference type="AlphaFoldDB" id="A0A9K3LJW9"/>
<comment type="caution">
    <text evidence="3">The sequence shown here is derived from an EMBL/GenBank/DDBJ whole genome shotgun (WGS) entry which is preliminary data.</text>
</comment>
<evidence type="ECO:0000313" key="4">
    <source>
        <dbReference type="Proteomes" id="UP000693970"/>
    </source>
</evidence>
<feature type="compositionally biased region" description="Basic and acidic residues" evidence="1">
    <location>
        <begin position="350"/>
        <end position="362"/>
    </location>
</feature>
<feature type="compositionally biased region" description="Basic and acidic residues" evidence="1">
    <location>
        <begin position="474"/>
        <end position="483"/>
    </location>
</feature>
<reference evidence="3" key="2">
    <citation type="submission" date="2021-04" db="EMBL/GenBank/DDBJ databases">
        <authorList>
            <person name="Podell S."/>
        </authorList>
    </citation>
    <scope>NUCLEOTIDE SEQUENCE</scope>
    <source>
        <strain evidence="3">Hildebrandi</strain>
    </source>
</reference>
<feature type="compositionally biased region" description="Basic residues" evidence="1">
    <location>
        <begin position="484"/>
        <end position="496"/>
    </location>
</feature>
<keyword evidence="2" id="KW-0472">Membrane</keyword>